<dbReference type="Pfam" id="PF00534">
    <property type="entry name" value="Glycos_transf_1"/>
    <property type="match status" value="1"/>
</dbReference>
<dbReference type="InterPro" id="IPR001296">
    <property type="entry name" value="Glyco_trans_1"/>
</dbReference>
<dbReference type="InterPro" id="IPR028098">
    <property type="entry name" value="Glyco_trans_4-like_N"/>
</dbReference>
<evidence type="ECO:0000259" key="3">
    <source>
        <dbReference type="Pfam" id="PF13439"/>
    </source>
</evidence>
<dbReference type="Proteomes" id="UP000199302">
    <property type="component" value="Unassembled WGS sequence"/>
</dbReference>
<reference evidence="4 5" key="1">
    <citation type="submission" date="2016-10" db="EMBL/GenBank/DDBJ databases">
        <authorList>
            <person name="de Groot N.N."/>
        </authorList>
    </citation>
    <scope>NUCLEOTIDE SEQUENCE [LARGE SCALE GENOMIC DNA]</scope>
    <source>
        <strain evidence="5">KMM 9023,NRIC 0796,JCM 17311,KCTC 23692</strain>
    </source>
</reference>
<dbReference type="Gene3D" id="3.40.50.2000">
    <property type="entry name" value="Glycogen Phosphorylase B"/>
    <property type="match status" value="2"/>
</dbReference>
<feature type="region of interest" description="Disordered" evidence="1">
    <location>
        <begin position="426"/>
        <end position="448"/>
    </location>
</feature>
<feature type="domain" description="Glycosyltransferase subfamily 4-like N-terminal" evidence="3">
    <location>
        <begin position="127"/>
        <end position="233"/>
    </location>
</feature>
<dbReference type="PANTHER" id="PTHR45947">
    <property type="entry name" value="SULFOQUINOVOSYL TRANSFERASE SQD2"/>
    <property type="match status" value="1"/>
</dbReference>
<dbReference type="SUPFAM" id="SSF53756">
    <property type="entry name" value="UDP-Glycosyltransferase/glycogen phosphorylase"/>
    <property type="match status" value="1"/>
</dbReference>
<dbReference type="AlphaFoldDB" id="A0A1I6ENG9"/>
<dbReference type="STRING" id="871652.SAMN04515673_11632"/>
<gene>
    <name evidence="4" type="ORF">SAMN04515673_11632</name>
</gene>
<dbReference type="Pfam" id="PF13439">
    <property type="entry name" value="Glyco_transf_4"/>
    <property type="match status" value="1"/>
</dbReference>
<dbReference type="InterPro" id="IPR050194">
    <property type="entry name" value="Glycosyltransferase_grp1"/>
</dbReference>
<name>A0A1I6ENG9_9RHOB</name>
<accession>A0A1I6ENG9</accession>
<evidence type="ECO:0000259" key="2">
    <source>
        <dbReference type="Pfam" id="PF00534"/>
    </source>
</evidence>
<sequence length="448" mass="48545">MDGQADTGPEGRIMTAGEGALPRIAYLTGQYPEVSLTFIQREIAALRELGAEVLTCSIRRTPPEQHPGPEEKAEARATFHVLATAKNPLKLLAAQSYALTRPGRYFRALKLAWATRSPGLKATLYQLIFFLEATVLARHLEREKVGHLHNHFVFGSATVAMLASELTGIPYSFTLHGPADLFEPYRWALAEKVARARFVATISHFARSQVMFFSDPEHWHKIRIIHCGVHPERYEAGEVAEEVGQTKDDRTELLFVGRLAPVKGIRVLFEAVKRLAPEMPGLRLTLVGDGPDRAGLEAAAAPLGDLVRFTGYMSQGEVAAEMAKTDIFVLPSFAEGVPVVLMEALASRRPVIATQVAGVGELVRDGETGFMVPPGDVESLMDRIRALAADPAARAAMGAAGRETVAAEFDIRTEAARMATLMAGRAGAHLRPPPFAPRGPSEGSETDG</sequence>
<evidence type="ECO:0000256" key="1">
    <source>
        <dbReference type="SAM" id="MobiDB-lite"/>
    </source>
</evidence>
<evidence type="ECO:0000313" key="4">
    <source>
        <dbReference type="EMBL" id="SFR19336.1"/>
    </source>
</evidence>
<dbReference type="GO" id="GO:0016757">
    <property type="term" value="F:glycosyltransferase activity"/>
    <property type="evidence" value="ECO:0007669"/>
    <property type="project" value="InterPro"/>
</dbReference>
<keyword evidence="4" id="KW-0808">Transferase</keyword>
<keyword evidence="5" id="KW-1185">Reference proteome</keyword>
<organism evidence="4 5">
    <name type="scientific">Poseidonocella sedimentorum</name>
    <dbReference type="NCBI Taxonomy" id="871652"/>
    <lineage>
        <taxon>Bacteria</taxon>
        <taxon>Pseudomonadati</taxon>
        <taxon>Pseudomonadota</taxon>
        <taxon>Alphaproteobacteria</taxon>
        <taxon>Rhodobacterales</taxon>
        <taxon>Roseobacteraceae</taxon>
        <taxon>Poseidonocella</taxon>
    </lineage>
</organism>
<protein>
    <submittedName>
        <fullName evidence="4">Glycosyltransferase involved in cell wall bisynthesis</fullName>
    </submittedName>
</protein>
<dbReference type="PANTHER" id="PTHR45947:SF15">
    <property type="entry name" value="TEICHURONIC ACID BIOSYNTHESIS GLYCOSYLTRANSFERASE TUAC-RELATED"/>
    <property type="match status" value="1"/>
</dbReference>
<dbReference type="EMBL" id="FOYI01000016">
    <property type="protein sequence ID" value="SFR19336.1"/>
    <property type="molecule type" value="Genomic_DNA"/>
</dbReference>
<evidence type="ECO:0000313" key="5">
    <source>
        <dbReference type="Proteomes" id="UP000199302"/>
    </source>
</evidence>
<proteinExistence type="predicted"/>
<feature type="domain" description="Glycosyl transferase family 1" evidence="2">
    <location>
        <begin position="244"/>
        <end position="403"/>
    </location>
</feature>